<sequence length="64" mass="7664">MSEAEKLKHLLEHWIEHSREHTAKYVEWAERIKGENPEVSDMLMEAVRKFEEGEKLLEKAMELL</sequence>
<dbReference type="GeneID" id="10393906"/>
<proteinExistence type="predicted"/>
<accession>F2KRX8</accession>
<dbReference type="AlphaFoldDB" id="F2KRX8"/>
<feature type="domain" description="DUF8180" evidence="1">
    <location>
        <begin position="7"/>
        <end position="64"/>
    </location>
</feature>
<reference evidence="2 3" key="1">
    <citation type="submission" date="2011-03" db="EMBL/GenBank/DDBJ databases">
        <title>The complete genome of Archaeoglobus veneficus SNP6.</title>
        <authorList>
            <consortium name="US DOE Joint Genome Institute (JGI-PGF)"/>
            <person name="Lucas S."/>
            <person name="Copeland A."/>
            <person name="Lapidus A."/>
            <person name="Bruce D."/>
            <person name="Goodwin L."/>
            <person name="Pitluck S."/>
            <person name="Kyrpides N."/>
            <person name="Mavromatis K."/>
            <person name="Pagani I."/>
            <person name="Ivanova N."/>
            <person name="Mikhailova N."/>
            <person name="Lu M."/>
            <person name="Detter J.C."/>
            <person name="Tapia R."/>
            <person name="Han C."/>
            <person name="Land M."/>
            <person name="Hauser L."/>
            <person name="Markowitz V."/>
            <person name="Cheng J.-F."/>
            <person name="Hugenholtz P."/>
            <person name="Woyke T."/>
            <person name="Wu D."/>
            <person name="Spring S."/>
            <person name="Brambilla E."/>
            <person name="Klenk H.-P."/>
            <person name="Eisen J.A."/>
        </authorList>
    </citation>
    <scope>NUCLEOTIDE SEQUENCE [LARGE SCALE GENOMIC DNA]</scope>
    <source>
        <strain>SNP6</strain>
    </source>
</reference>
<name>F2KRX8_ARCVS</name>
<dbReference type="OrthoDB" id="2666at2231"/>
<dbReference type="EMBL" id="CP002588">
    <property type="protein sequence ID" value="AEA46819.1"/>
    <property type="molecule type" value="Genomic_DNA"/>
</dbReference>
<dbReference type="Pfam" id="PF26551">
    <property type="entry name" value="DUF8180"/>
    <property type="match status" value="1"/>
</dbReference>
<evidence type="ECO:0000313" key="2">
    <source>
        <dbReference type="EMBL" id="AEA46819.1"/>
    </source>
</evidence>
<evidence type="ECO:0000259" key="1">
    <source>
        <dbReference type="Pfam" id="PF26551"/>
    </source>
</evidence>
<gene>
    <name evidence="2" type="ordered locus">Arcve_0803</name>
</gene>
<evidence type="ECO:0000313" key="3">
    <source>
        <dbReference type="Proteomes" id="UP000008136"/>
    </source>
</evidence>
<dbReference type="HOGENOM" id="CLU_194241_1_1_2"/>
<organism evidence="2 3">
    <name type="scientific">Archaeoglobus veneficus (strain DSM 11195 / SNP6)</name>
    <dbReference type="NCBI Taxonomy" id="693661"/>
    <lineage>
        <taxon>Archaea</taxon>
        <taxon>Methanobacteriati</taxon>
        <taxon>Methanobacteriota</taxon>
        <taxon>Archaeoglobi</taxon>
        <taxon>Archaeoglobales</taxon>
        <taxon>Archaeoglobaceae</taxon>
        <taxon>Archaeoglobus</taxon>
    </lineage>
</organism>
<dbReference type="RefSeq" id="WP_013683491.1">
    <property type="nucleotide sequence ID" value="NC_015320.1"/>
</dbReference>
<dbReference type="InterPro" id="IPR058493">
    <property type="entry name" value="DUF8180"/>
</dbReference>
<protein>
    <recommendedName>
        <fullName evidence="1">DUF8180 domain-containing protein</fullName>
    </recommendedName>
</protein>
<dbReference type="KEGG" id="ave:Arcve_0803"/>
<dbReference type="eggNOG" id="arCOG02716">
    <property type="taxonomic scope" value="Archaea"/>
</dbReference>
<dbReference type="Proteomes" id="UP000008136">
    <property type="component" value="Chromosome"/>
</dbReference>
<keyword evidence="3" id="KW-1185">Reference proteome</keyword>